<evidence type="ECO:0000313" key="16">
    <source>
        <dbReference type="Proteomes" id="UP000318199"/>
    </source>
</evidence>
<keyword evidence="6 12" id="KW-0812">Transmembrane</keyword>
<dbReference type="PANTHER" id="PTHR45436">
    <property type="entry name" value="SENSOR HISTIDINE KINASE YKOH"/>
    <property type="match status" value="1"/>
</dbReference>
<evidence type="ECO:0000256" key="7">
    <source>
        <dbReference type="ARBA" id="ARBA00022741"/>
    </source>
</evidence>
<evidence type="ECO:0000256" key="2">
    <source>
        <dbReference type="ARBA" id="ARBA00004141"/>
    </source>
</evidence>
<comment type="subcellular location">
    <subcellularLocation>
        <location evidence="2">Membrane</location>
        <topology evidence="2">Multi-pass membrane protein</topology>
    </subcellularLocation>
</comment>
<dbReference type="Gene3D" id="1.10.287.130">
    <property type="match status" value="1"/>
</dbReference>
<dbReference type="Pfam" id="PF02518">
    <property type="entry name" value="HATPase_c"/>
    <property type="match status" value="1"/>
</dbReference>
<dbReference type="EMBL" id="VOBQ01000021">
    <property type="protein sequence ID" value="TWO68060.1"/>
    <property type="molecule type" value="Genomic_DNA"/>
</dbReference>
<keyword evidence="4" id="KW-0597">Phosphoprotein</keyword>
<evidence type="ECO:0000256" key="11">
    <source>
        <dbReference type="ARBA" id="ARBA00023012"/>
    </source>
</evidence>
<dbReference type="EC" id="2.7.13.3" evidence="3"/>
<evidence type="ECO:0000256" key="1">
    <source>
        <dbReference type="ARBA" id="ARBA00000085"/>
    </source>
</evidence>
<dbReference type="CDD" id="cd00082">
    <property type="entry name" value="HisKA"/>
    <property type="match status" value="1"/>
</dbReference>
<evidence type="ECO:0000256" key="3">
    <source>
        <dbReference type="ARBA" id="ARBA00012438"/>
    </source>
</evidence>
<dbReference type="GO" id="GO:0000155">
    <property type="term" value="F:phosphorelay sensor kinase activity"/>
    <property type="evidence" value="ECO:0007669"/>
    <property type="project" value="InterPro"/>
</dbReference>
<dbReference type="InterPro" id="IPR003661">
    <property type="entry name" value="HisK_dim/P_dom"/>
</dbReference>
<dbReference type="InterPro" id="IPR050428">
    <property type="entry name" value="TCS_sensor_his_kinase"/>
</dbReference>
<evidence type="ECO:0000256" key="6">
    <source>
        <dbReference type="ARBA" id="ARBA00022692"/>
    </source>
</evidence>
<dbReference type="AlphaFoldDB" id="A0A562ZHI9"/>
<gene>
    <name evidence="15" type="ORF">FN976_24290</name>
</gene>
<dbReference type="InterPro" id="IPR036097">
    <property type="entry name" value="HisK_dim/P_sf"/>
</dbReference>
<accession>A0A562ZHI9</accession>
<dbReference type="SUPFAM" id="SSF55874">
    <property type="entry name" value="ATPase domain of HSP90 chaperone/DNA topoisomerase II/histidine kinase"/>
    <property type="match status" value="1"/>
</dbReference>
<evidence type="ECO:0000256" key="4">
    <source>
        <dbReference type="ARBA" id="ARBA00022553"/>
    </source>
</evidence>
<dbReference type="PANTHER" id="PTHR45436:SF14">
    <property type="entry name" value="SENSOR PROTEIN QSEC"/>
    <property type="match status" value="1"/>
</dbReference>
<proteinExistence type="predicted"/>
<dbReference type="SMART" id="SM00388">
    <property type="entry name" value="HisKA"/>
    <property type="match status" value="1"/>
</dbReference>
<evidence type="ECO:0000259" key="13">
    <source>
        <dbReference type="PROSITE" id="PS50109"/>
    </source>
</evidence>
<evidence type="ECO:0000256" key="10">
    <source>
        <dbReference type="ARBA" id="ARBA00022989"/>
    </source>
</evidence>
<keyword evidence="10 12" id="KW-1133">Transmembrane helix</keyword>
<keyword evidence="11" id="KW-0902">Two-component regulatory system</keyword>
<keyword evidence="16" id="KW-1185">Reference proteome</keyword>
<dbReference type="RefSeq" id="WP_145895779.1">
    <property type="nucleotide sequence ID" value="NZ_VOBQ01000021.1"/>
</dbReference>
<keyword evidence="7" id="KW-0547">Nucleotide-binding</keyword>
<feature type="transmembrane region" description="Helical" evidence="12">
    <location>
        <begin position="12"/>
        <end position="33"/>
    </location>
</feature>
<organism evidence="15 16">
    <name type="scientific">Caenimonas sedimenti</name>
    <dbReference type="NCBI Taxonomy" id="2596921"/>
    <lineage>
        <taxon>Bacteria</taxon>
        <taxon>Pseudomonadati</taxon>
        <taxon>Pseudomonadota</taxon>
        <taxon>Betaproteobacteria</taxon>
        <taxon>Burkholderiales</taxon>
        <taxon>Comamonadaceae</taxon>
        <taxon>Caenimonas</taxon>
    </lineage>
</organism>
<feature type="domain" description="HAMP" evidence="14">
    <location>
        <begin position="183"/>
        <end position="234"/>
    </location>
</feature>
<dbReference type="InterPro" id="IPR005467">
    <property type="entry name" value="His_kinase_dom"/>
</dbReference>
<dbReference type="CDD" id="cd00075">
    <property type="entry name" value="HATPase"/>
    <property type="match status" value="1"/>
</dbReference>
<evidence type="ECO:0000256" key="12">
    <source>
        <dbReference type="SAM" id="Phobius"/>
    </source>
</evidence>
<evidence type="ECO:0000313" key="15">
    <source>
        <dbReference type="EMBL" id="TWO68060.1"/>
    </source>
</evidence>
<dbReference type="SUPFAM" id="SSF47384">
    <property type="entry name" value="Homodimeric domain of signal transducing histidine kinase"/>
    <property type="match status" value="1"/>
</dbReference>
<dbReference type="SMART" id="SM00387">
    <property type="entry name" value="HATPase_c"/>
    <property type="match status" value="1"/>
</dbReference>
<evidence type="ECO:0000256" key="9">
    <source>
        <dbReference type="ARBA" id="ARBA00022840"/>
    </source>
</evidence>
<dbReference type="PROSITE" id="PS50109">
    <property type="entry name" value="HIS_KIN"/>
    <property type="match status" value="1"/>
</dbReference>
<evidence type="ECO:0000259" key="14">
    <source>
        <dbReference type="PROSITE" id="PS50885"/>
    </source>
</evidence>
<keyword evidence="5" id="KW-0808">Transferase</keyword>
<dbReference type="Pfam" id="PF00512">
    <property type="entry name" value="HisKA"/>
    <property type="match status" value="1"/>
</dbReference>
<sequence length="447" mass="48879">MSLHLHPSLFRHLMAWTLGALVVTWAAFMLFGYRTGIHEADELTDGHLASVASLLLTQRVTEFAPAPDAATLGNLTDLKAHDYQQSMSVFIWDASGKLQASTGEAPTPLFTDTEGFETVAMGANGQRWRSFSRWDGQAHQRKISVLLSIAERDALAEDIADQVAEPGIWLLPVVALMLGFAVHRGLRPLWELSRQVHRLDIHRDTELKAPPHTEFKAIVDSINTLIQRYNAALTRERQLASEIAHELRTPLASLVLNAAALQQELSDSERTDAMKRVVLDASRAGAVMADLLSLARTSRTELAEGRQDVDLASLAREVVAEYAQTALDADHEIGLEAPDTCPMRGHPILLQIALRNLIENALHHTPRGTVIEVRVSAAPLQLEVRDNGVGLDSKPVETTGIRLGLGHQVVRRIAVVHDGRFDVVDASGGWRVYRIELGSGEAVAGAA</sequence>
<dbReference type="OrthoDB" id="8790433at2"/>
<dbReference type="InterPro" id="IPR036890">
    <property type="entry name" value="HATPase_C_sf"/>
</dbReference>
<dbReference type="Proteomes" id="UP000318199">
    <property type="component" value="Unassembled WGS sequence"/>
</dbReference>
<dbReference type="PROSITE" id="PS50885">
    <property type="entry name" value="HAMP"/>
    <property type="match status" value="1"/>
</dbReference>
<evidence type="ECO:0000256" key="8">
    <source>
        <dbReference type="ARBA" id="ARBA00022777"/>
    </source>
</evidence>
<evidence type="ECO:0000256" key="5">
    <source>
        <dbReference type="ARBA" id="ARBA00022679"/>
    </source>
</evidence>
<dbReference type="InterPro" id="IPR003660">
    <property type="entry name" value="HAMP_dom"/>
</dbReference>
<reference evidence="15 16" key="1">
    <citation type="submission" date="2019-07" db="EMBL/GenBank/DDBJ databases">
        <title>Caenimonas sedimenti sp. nov., isolated from activated sludge.</title>
        <authorList>
            <person name="Xu J."/>
        </authorList>
    </citation>
    <scope>NUCLEOTIDE SEQUENCE [LARGE SCALE GENOMIC DNA]</scope>
    <source>
        <strain evidence="15 16">HX-9-20</strain>
    </source>
</reference>
<keyword evidence="12" id="KW-0472">Membrane</keyword>
<feature type="domain" description="Histidine kinase" evidence="13">
    <location>
        <begin position="242"/>
        <end position="441"/>
    </location>
</feature>
<keyword evidence="8 15" id="KW-0418">Kinase</keyword>
<protein>
    <recommendedName>
        <fullName evidence="3">histidine kinase</fullName>
        <ecNumber evidence="3">2.7.13.3</ecNumber>
    </recommendedName>
</protein>
<comment type="caution">
    <text evidence="15">The sequence shown here is derived from an EMBL/GenBank/DDBJ whole genome shotgun (WGS) entry which is preliminary data.</text>
</comment>
<keyword evidence="9" id="KW-0067">ATP-binding</keyword>
<dbReference type="InterPro" id="IPR003594">
    <property type="entry name" value="HATPase_dom"/>
</dbReference>
<name>A0A562ZHI9_9BURK</name>
<dbReference type="Gene3D" id="3.30.565.10">
    <property type="entry name" value="Histidine kinase-like ATPase, C-terminal domain"/>
    <property type="match status" value="1"/>
</dbReference>
<comment type="catalytic activity">
    <reaction evidence="1">
        <text>ATP + protein L-histidine = ADP + protein N-phospho-L-histidine.</text>
        <dbReference type="EC" id="2.7.13.3"/>
    </reaction>
</comment>
<dbReference type="GO" id="GO:0005886">
    <property type="term" value="C:plasma membrane"/>
    <property type="evidence" value="ECO:0007669"/>
    <property type="project" value="TreeGrafter"/>
</dbReference>
<dbReference type="GO" id="GO:0005524">
    <property type="term" value="F:ATP binding"/>
    <property type="evidence" value="ECO:0007669"/>
    <property type="project" value="UniProtKB-KW"/>
</dbReference>